<keyword evidence="1" id="KW-0472">Membrane</keyword>
<evidence type="ECO:0000313" key="2">
    <source>
        <dbReference type="EMBL" id="BDV43877.1"/>
    </source>
</evidence>
<accession>A0ABM8EN49</accession>
<sequence>MTNQRKTISSFVALMLLTPSVALADGGGPLLLIFNFLAFLYGSVLIILVEWWVYCKFAGIPRKEAFWASLHVNIGSTLVVGFGFPFLLGVISVIGGFLPGNAGNISLAVGTWIFENIKYPKLTIAMTIFWLVVTFVLTVYYEKRLLTVRLVKREIESKIDLMKLSWYANGLTYTGLVLAFIVGWYFEIT</sequence>
<name>A0ABM8EN49_9BACT</name>
<gene>
    <name evidence="2" type="ORF">GURASL_28000</name>
</gene>
<organism evidence="2 3">
    <name type="scientific">Geotalea uraniireducens</name>
    <dbReference type="NCBI Taxonomy" id="351604"/>
    <lineage>
        <taxon>Bacteria</taxon>
        <taxon>Pseudomonadati</taxon>
        <taxon>Thermodesulfobacteriota</taxon>
        <taxon>Desulfuromonadia</taxon>
        <taxon>Geobacterales</taxon>
        <taxon>Geobacteraceae</taxon>
        <taxon>Geotalea</taxon>
    </lineage>
</organism>
<evidence type="ECO:0000313" key="3">
    <source>
        <dbReference type="Proteomes" id="UP001317705"/>
    </source>
</evidence>
<proteinExistence type="predicted"/>
<keyword evidence="1" id="KW-0812">Transmembrane</keyword>
<feature type="transmembrane region" description="Helical" evidence="1">
    <location>
        <begin position="34"/>
        <end position="53"/>
    </location>
</feature>
<protein>
    <submittedName>
        <fullName evidence="2">Uncharacterized protein</fullName>
    </submittedName>
</protein>
<reference evidence="2 3" key="1">
    <citation type="submission" date="2022-12" db="EMBL/GenBank/DDBJ databases">
        <title>Polyphasic characterization of Geotalea uranireducens NIT-SL11 newly isolated from a complex of sewage sludge and microbially reduced graphene oxide.</title>
        <authorList>
            <person name="Xie L."/>
            <person name="Yoshida N."/>
            <person name="Meng L."/>
        </authorList>
    </citation>
    <scope>NUCLEOTIDE SEQUENCE [LARGE SCALE GENOMIC DNA]</scope>
    <source>
        <strain evidence="2 3">NIT-SL11</strain>
    </source>
</reference>
<keyword evidence="1" id="KW-1133">Transmembrane helix</keyword>
<feature type="transmembrane region" description="Helical" evidence="1">
    <location>
        <begin position="122"/>
        <end position="143"/>
    </location>
</feature>
<dbReference type="Proteomes" id="UP001317705">
    <property type="component" value="Chromosome"/>
</dbReference>
<feature type="transmembrane region" description="Helical" evidence="1">
    <location>
        <begin position="164"/>
        <end position="186"/>
    </location>
</feature>
<feature type="transmembrane region" description="Helical" evidence="1">
    <location>
        <begin position="65"/>
        <end position="98"/>
    </location>
</feature>
<keyword evidence="3" id="KW-1185">Reference proteome</keyword>
<dbReference type="EMBL" id="AP027151">
    <property type="protein sequence ID" value="BDV43877.1"/>
    <property type="molecule type" value="Genomic_DNA"/>
</dbReference>
<dbReference type="RefSeq" id="WP_281999998.1">
    <property type="nucleotide sequence ID" value="NZ_AP027151.1"/>
</dbReference>
<evidence type="ECO:0000256" key="1">
    <source>
        <dbReference type="SAM" id="Phobius"/>
    </source>
</evidence>